<gene>
    <name evidence="1" type="ORF">PEVE_00017346</name>
</gene>
<sequence length="112" mass="12370">MSINLCSRIKVFKKVKNCSDSQDALMLSFVGGSDIVISEVVDRDQFFALKIRAIPSSENQAQSVRSGERPGSVKAFKHWKNLESVGKTMQAKELSLRIKSQGSHGSANSKQR</sequence>
<dbReference type="Proteomes" id="UP001159427">
    <property type="component" value="Unassembled WGS sequence"/>
</dbReference>
<comment type="caution">
    <text evidence="1">The sequence shown here is derived from an EMBL/GenBank/DDBJ whole genome shotgun (WGS) entry which is preliminary data.</text>
</comment>
<protein>
    <submittedName>
        <fullName evidence="1">Uncharacterized protein</fullName>
    </submittedName>
</protein>
<accession>A0ABN8SA63</accession>
<name>A0ABN8SA63_9CNID</name>
<organism evidence="1 2">
    <name type="scientific">Porites evermanni</name>
    <dbReference type="NCBI Taxonomy" id="104178"/>
    <lineage>
        <taxon>Eukaryota</taxon>
        <taxon>Metazoa</taxon>
        <taxon>Cnidaria</taxon>
        <taxon>Anthozoa</taxon>
        <taxon>Hexacorallia</taxon>
        <taxon>Scleractinia</taxon>
        <taxon>Fungiina</taxon>
        <taxon>Poritidae</taxon>
        <taxon>Porites</taxon>
    </lineage>
</organism>
<proteinExistence type="predicted"/>
<evidence type="ECO:0000313" key="1">
    <source>
        <dbReference type="EMBL" id="CAH3187122.1"/>
    </source>
</evidence>
<dbReference type="EMBL" id="CALNXI010002392">
    <property type="protein sequence ID" value="CAH3187122.1"/>
    <property type="molecule type" value="Genomic_DNA"/>
</dbReference>
<keyword evidence="2" id="KW-1185">Reference proteome</keyword>
<evidence type="ECO:0000313" key="2">
    <source>
        <dbReference type="Proteomes" id="UP001159427"/>
    </source>
</evidence>
<reference evidence="1 2" key="1">
    <citation type="submission" date="2022-05" db="EMBL/GenBank/DDBJ databases">
        <authorList>
            <consortium name="Genoscope - CEA"/>
            <person name="William W."/>
        </authorList>
    </citation>
    <scope>NUCLEOTIDE SEQUENCE [LARGE SCALE GENOMIC DNA]</scope>
</reference>